<evidence type="ECO:0000259" key="2">
    <source>
        <dbReference type="PROSITE" id="PS51186"/>
    </source>
</evidence>
<evidence type="ECO:0000313" key="4">
    <source>
        <dbReference type="Proteomes" id="UP000321181"/>
    </source>
</evidence>
<dbReference type="InterPro" id="IPR000182">
    <property type="entry name" value="GNAT_dom"/>
</dbReference>
<proteinExistence type="predicted"/>
<dbReference type="SUPFAM" id="SSF55729">
    <property type="entry name" value="Acyl-CoA N-acyltransferases (Nat)"/>
    <property type="match status" value="1"/>
</dbReference>
<evidence type="ECO:0000313" key="3">
    <source>
        <dbReference type="EMBL" id="GEO35209.1"/>
    </source>
</evidence>
<name>A0A512DFE0_9CELL</name>
<dbReference type="Proteomes" id="UP000321181">
    <property type="component" value="Unassembled WGS sequence"/>
</dbReference>
<sequence length="259" mass="27036">MRPGVQVRVAVPEDLDGLVDLCLQARAEAAVGAQLCSNDADRLRHQLGTLLAAPGGRALVGLLDGDVAGLLLARVVGPSPFTEDVSLHVEALFVRPRDRRRGLGHALLSGALGIADETGATQVFAVPLPGSRGVQRFLARLGFAPAAAHRVVSTEALQRRLASDPVGAGVARRGSGRGLEDLIARRRQVRSATVSGPVDLRGLPEQLAAARAQAEATALAEGTRADGTAGQEPRRSSISMHVRRAVASRRDVESSTTIS</sequence>
<dbReference type="AlphaFoldDB" id="A0A512DFE0"/>
<organism evidence="3 4">
    <name type="scientific">Cellulomonas aerilata</name>
    <dbReference type="NCBI Taxonomy" id="515326"/>
    <lineage>
        <taxon>Bacteria</taxon>
        <taxon>Bacillati</taxon>
        <taxon>Actinomycetota</taxon>
        <taxon>Actinomycetes</taxon>
        <taxon>Micrococcales</taxon>
        <taxon>Cellulomonadaceae</taxon>
        <taxon>Cellulomonas</taxon>
    </lineage>
</organism>
<gene>
    <name evidence="3" type="ORF">CAE01nite_29340</name>
</gene>
<protein>
    <recommendedName>
        <fullName evidence="2">N-acetyltransferase domain-containing protein</fullName>
    </recommendedName>
</protein>
<dbReference type="CDD" id="cd04301">
    <property type="entry name" value="NAT_SF"/>
    <property type="match status" value="1"/>
</dbReference>
<keyword evidence="4" id="KW-1185">Reference proteome</keyword>
<dbReference type="GO" id="GO:0016747">
    <property type="term" value="F:acyltransferase activity, transferring groups other than amino-acyl groups"/>
    <property type="evidence" value="ECO:0007669"/>
    <property type="project" value="InterPro"/>
</dbReference>
<reference evidence="3 4" key="1">
    <citation type="submission" date="2019-07" db="EMBL/GenBank/DDBJ databases">
        <title>Whole genome shotgun sequence of Cellulomonas aerilata NBRC 106308.</title>
        <authorList>
            <person name="Hosoyama A."/>
            <person name="Uohara A."/>
            <person name="Ohji S."/>
            <person name="Ichikawa N."/>
        </authorList>
    </citation>
    <scope>NUCLEOTIDE SEQUENCE [LARGE SCALE GENOMIC DNA]</scope>
    <source>
        <strain evidence="3 4">NBRC 106308</strain>
    </source>
</reference>
<dbReference type="InterPro" id="IPR016181">
    <property type="entry name" value="Acyl_CoA_acyltransferase"/>
</dbReference>
<accession>A0A512DFE0</accession>
<dbReference type="RefSeq" id="WP_246131236.1">
    <property type="nucleotide sequence ID" value="NZ_BAAARM010000005.1"/>
</dbReference>
<comment type="caution">
    <text evidence="3">The sequence shown here is derived from an EMBL/GenBank/DDBJ whole genome shotgun (WGS) entry which is preliminary data.</text>
</comment>
<dbReference type="EMBL" id="BJYY01000018">
    <property type="protein sequence ID" value="GEO35209.1"/>
    <property type="molecule type" value="Genomic_DNA"/>
</dbReference>
<evidence type="ECO:0000256" key="1">
    <source>
        <dbReference type="SAM" id="MobiDB-lite"/>
    </source>
</evidence>
<dbReference type="Pfam" id="PF00583">
    <property type="entry name" value="Acetyltransf_1"/>
    <property type="match status" value="1"/>
</dbReference>
<feature type="region of interest" description="Disordered" evidence="1">
    <location>
        <begin position="218"/>
        <end position="259"/>
    </location>
</feature>
<dbReference type="Gene3D" id="3.40.630.30">
    <property type="match status" value="1"/>
</dbReference>
<dbReference type="PROSITE" id="PS51186">
    <property type="entry name" value="GNAT"/>
    <property type="match status" value="1"/>
</dbReference>
<feature type="domain" description="N-acetyltransferase" evidence="2">
    <location>
        <begin position="5"/>
        <end position="160"/>
    </location>
</feature>